<dbReference type="AlphaFoldDB" id="A0A143PR16"/>
<sequence length="124" mass="13208">MPSKQKRSGPSPGPAACCPPETPDALDRLAAAVEDPAADEELATFAKALGHPVRVRILRMLASKDARMCCHIVDELPLAQSTVSEHLRILRTAGLVQVNETGLRAAYCIVPSALKRLKALLGAM</sequence>
<gene>
    <name evidence="6" type="primary">arsR</name>
    <name evidence="6" type="ORF">LuPra_04047</name>
</gene>
<dbReference type="InterPro" id="IPR036388">
    <property type="entry name" value="WH-like_DNA-bd_sf"/>
</dbReference>
<keyword evidence="7" id="KW-1185">Reference proteome</keyword>
<dbReference type="PRINTS" id="PR00778">
    <property type="entry name" value="HTHARSR"/>
</dbReference>
<feature type="compositionally biased region" description="Low complexity" evidence="4">
    <location>
        <begin position="8"/>
        <end position="19"/>
    </location>
</feature>
<organism evidence="6 7">
    <name type="scientific">Luteitalea pratensis</name>
    <dbReference type="NCBI Taxonomy" id="1855912"/>
    <lineage>
        <taxon>Bacteria</taxon>
        <taxon>Pseudomonadati</taxon>
        <taxon>Acidobacteriota</taxon>
        <taxon>Vicinamibacteria</taxon>
        <taxon>Vicinamibacterales</taxon>
        <taxon>Vicinamibacteraceae</taxon>
        <taxon>Luteitalea</taxon>
    </lineage>
</organism>
<reference evidence="7" key="2">
    <citation type="submission" date="2016-04" db="EMBL/GenBank/DDBJ databases">
        <title>First Complete Genome Sequence of a Subdivision 6 Acidobacterium.</title>
        <authorList>
            <person name="Huang S."/>
            <person name="Vieira S."/>
            <person name="Bunk B."/>
            <person name="Riedel T."/>
            <person name="Sproeer C."/>
            <person name="Overmann J."/>
        </authorList>
    </citation>
    <scope>NUCLEOTIDE SEQUENCE [LARGE SCALE GENOMIC DNA]</scope>
    <source>
        <strain evidence="7">DSM 100886 HEG_-6_39</strain>
    </source>
</reference>
<dbReference type="GO" id="GO:0003700">
    <property type="term" value="F:DNA-binding transcription factor activity"/>
    <property type="evidence" value="ECO:0007669"/>
    <property type="project" value="InterPro"/>
</dbReference>
<keyword evidence="3" id="KW-0804">Transcription</keyword>
<dbReference type="CDD" id="cd00090">
    <property type="entry name" value="HTH_ARSR"/>
    <property type="match status" value="1"/>
</dbReference>
<dbReference type="Pfam" id="PF01022">
    <property type="entry name" value="HTH_5"/>
    <property type="match status" value="1"/>
</dbReference>
<proteinExistence type="predicted"/>
<dbReference type="PROSITE" id="PS50987">
    <property type="entry name" value="HTH_ARSR_2"/>
    <property type="match status" value="1"/>
</dbReference>
<evidence type="ECO:0000256" key="4">
    <source>
        <dbReference type="SAM" id="MobiDB-lite"/>
    </source>
</evidence>
<dbReference type="GO" id="GO:0003677">
    <property type="term" value="F:DNA binding"/>
    <property type="evidence" value="ECO:0007669"/>
    <property type="project" value="UniProtKB-KW"/>
</dbReference>
<dbReference type="KEGG" id="abac:LuPra_04047"/>
<evidence type="ECO:0000256" key="1">
    <source>
        <dbReference type="ARBA" id="ARBA00023015"/>
    </source>
</evidence>
<feature type="domain" description="HTH arsR-type" evidence="5">
    <location>
        <begin position="34"/>
        <end position="124"/>
    </location>
</feature>
<evidence type="ECO:0000259" key="5">
    <source>
        <dbReference type="PROSITE" id="PS50987"/>
    </source>
</evidence>
<dbReference type="InterPro" id="IPR036390">
    <property type="entry name" value="WH_DNA-bd_sf"/>
</dbReference>
<accession>A0A143PR16</accession>
<dbReference type="PATRIC" id="fig|1813736.3.peg.4279"/>
<dbReference type="EMBL" id="CP015136">
    <property type="protein sequence ID" value="AMY10806.1"/>
    <property type="molecule type" value="Genomic_DNA"/>
</dbReference>
<protein>
    <submittedName>
        <fullName evidence="6">Transcriptional regulator, ArsR family</fullName>
    </submittedName>
</protein>
<evidence type="ECO:0000313" key="7">
    <source>
        <dbReference type="Proteomes" id="UP000076079"/>
    </source>
</evidence>
<dbReference type="InterPro" id="IPR051081">
    <property type="entry name" value="HTH_MetalResp_TranReg"/>
</dbReference>
<dbReference type="STRING" id="1855912.LuPra_04047"/>
<dbReference type="NCBIfam" id="NF033788">
    <property type="entry name" value="HTH_metalloreg"/>
    <property type="match status" value="1"/>
</dbReference>
<name>A0A143PR16_LUTPR</name>
<keyword evidence="2" id="KW-0238">DNA-binding</keyword>
<reference evidence="6 7" key="1">
    <citation type="journal article" date="2016" name="Genome Announc.">
        <title>First Complete Genome Sequence of a Subdivision 6 Acidobacterium Strain.</title>
        <authorList>
            <person name="Huang S."/>
            <person name="Vieira S."/>
            <person name="Bunk B."/>
            <person name="Riedel T."/>
            <person name="Sproer C."/>
            <person name="Overmann J."/>
        </authorList>
    </citation>
    <scope>NUCLEOTIDE SEQUENCE [LARGE SCALE GENOMIC DNA]</scope>
    <source>
        <strain evidence="7">DSM 100886 HEG_-6_39</strain>
    </source>
</reference>
<dbReference type="SUPFAM" id="SSF46785">
    <property type="entry name" value="Winged helix' DNA-binding domain"/>
    <property type="match status" value="1"/>
</dbReference>
<dbReference type="PANTHER" id="PTHR33154">
    <property type="entry name" value="TRANSCRIPTIONAL REGULATOR, ARSR FAMILY"/>
    <property type="match status" value="1"/>
</dbReference>
<feature type="region of interest" description="Disordered" evidence="4">
    <location>
        <begin position="1"/>
        <end position="20"/>
    </location>
</feature>
<dbReference type="RefSeq" id="WP_110172407.1">
    <property type="nucleotide sequence ID" value="NZ_CP015136.1"/>
</dbReference>
<dbReference type="SMART" id="SM00418">
    <property type="entry name" value="HTH_ARSR"/>
    <property type="match status" value="1"/>
</dbReference>
<dbReference type="OrthoDB" id="9798835at2"/>
<evidence type="ECO:0000256" key="2">
    <source>
        <dbReference type="ARBA" id="ARBA00023125"/>
    </source>
</evidence>
<evidence type="ECO:0000313" key="6">
    <source>
        <dbReference type="EMBL" id="AMY10806.1"/>
    </source>
</evidence>
<evidence type="ECO:0000256" key="3">
    <source>
        <dbReference type="ARBA" id="ARBA00023163"/>
    </source>
</evidence>
<dbReference type="PANTHER" id="PTHR33154:SF15">
    <property type="entry name" value="REGULATORY PROTEIN ARSR"/>
    <property type="match status" value="1"/>
</dbReference>
<dbReference type="InterPro" id="IPR011991">
    <property type="entry name" value="ArsR-like_HTH"/>
</dbReference>
<keyword evidence="1" id="KW-0805">Transcription regulation</keyword>
<dbReference type="InterPro" id="IPR001845">
    <property type="entry name" value="HTH_ArsR_DNA-bd_dom"/>
</dbReference>
<dbReference type="Proteomes" id="UP000076079">
    <property type="component" value="Chromosome"/>
</dbReference>
<dbReference type="Gene3D" id="1.10.10.10">
    <property type="entry name" value="Winged helix-like DNA-binding domain superfamily/Winged helix DNA-binding domain"/>
    <property type="match status" value="1"/>
</dbReference>